<reference evidence="3" key="2">
    <citation type="submission" date="2021-08" db="EMBL/GenBank/DDBJ databases">
        <authorList>
            <person name="Gostincar C."/>
            <person name="Sun X."/>
            <person name="Song Z."/>
            <person name="Gunde-Cimerman N."/>
        </authorList>
    </citation>
    <scope>NUCLEOTIDE SEQUENCE</scope>
    <source>
        <strain evidence="3">EXF-9911</strain>
    </source>
</reference>
<evidence type="ECO:0000313" key="3">
    <source>
        <dbReference type="EMBL" id="KAG9687192.1"/>
    </source>
</evidence>
<reference evidence="3" key="1">
    <citation type="journal article" date="2021" name="J Fungi (Basel)">
        <title>Virulence traits and population genomics of the black yeast Aureobasidium melanogenum.</title>
        <authorList>
            <person name="Cernosa A."/>
            <person name="Sun X."/>
            <person name="Gostincar C."/>
            <person name="Fang C."/>
            <person name="Gunde-Cimerman N."/>
            <person name="Song Z."/>
        </authorList>
    </citation>
    <scope>NUCLEOTIDE SEQUENCE</scope>
    <source>
        <strain evidence="3">EXF-9911</strain>
    </source>
</reference>
<dbReference type="InterPro" id="IPR035240">
    <property type="entry name" value="SprT_Zn_ribbon"/>
</dbReference>
<organism evidence="3 4">
    <name type="scientific">Aureobasidium melanogenum</name>
    <name type="common">Aureobasidium pullulans var. melanogenum</name>
    <dbReference type="NCBI Taxonomy" id="46634"/>
    <lineage>
        <taxon>Eukaryota</taxon>
        <taxon>Fungi</taxon>
        <taxon>Dikarya</taxon>
        <taxon>Ascomycota</taxon>
        <taxon>Pezizomycotina</taxon>
        <taxon>Dothideomycetes</taxon>
        <taxon>Dothideomycetidae</taxon>
        <taxon>Dothideales</taxon>
        <taxon>Saccotheciaceae</taxon>
        <taxon>Aureobasidium</taxon>
    </lineage>
</organism>
<name>A0A9P8EDZ7_AURME</name>
<dbReference type="PROSITE" id="PS50097">
    <property type="entry name" value="BTB"/>
    <property type="match status" value="1"/>
</dbReference>
<feature type="region of interest" description="Disordered" evidence="1">
    <location>
        <begin position="38"/>
        <end position="57"/>
    </location>
</feature>
<dbReference type="GO" id="GO:0006950">
    <property type="term" value="P:response to stress"/>
    <property type="evidence" value="ECO:0007669"/>
    <property type="project" value="UniProtKB-ARBA"/>
</dbReference>
<feature type="region of interest" description="Disordered" evidence="1">
    <location>
        <begin position="516"/>
        <end position="577"/>
    </location>
</feature>
<dbReference type="OrthoDB" id="20772at2759"/>
<dbReference type="EMBL" id="JAHFXF010000469">
    <property type="protein sequence ID" value="KAG9687192.1"/>
    <property type="molecule type" value="Genomic_DNA"/>
</dbReference>
<dbReference type="Pfam" id="PF17283">
    <property type="entry name" value="Zn_ribbon_SprT"/>
    <property type="match status" value="1"/>
</dbReference>
<dbReference type="InterPro" id="IPR000210">
    <property type="entry name" value="BTB/POZ_dom"/>
</dbReference>
<dbReference type="Proteomes" id="UP000779574">
    <property type="component" value="Unassembled WGS sequence"/>
</dbReference>
<dbReference type="Gene3D" id="3.30.710.10">
    <property type="entry name" value="Potassium Channel Kv1.1, Chain A"/>
    <property type="match status" value="1"/>
</dbReference>
<protein>
    <recommendedName>
        <fullName evidence="2">BTB domain-containing protein</fullName>
    </recommendedName>
</protein>
<dbReference type="GO" id="GO:0005634">
    <property type="term" value="C:nucleus"/>
    <property type="evidence" value="ECO:0007669"/>
    <property type="project" value="TreeGrafter"/>
</dbReference>
<evidence type="ECO:0000313" key="4">
    <source>
        <dbReference type="Proteomes" id="UP000779574"/>
    </source>
</evidence>
<comment type="caution">
    <text evidence="3">The sequence shown here is derived from an EMBL/GenBank/DDBJ whole genome shotgun (WGS) entry which is preliminary data.</text>
</comment>
<feature type="domain" description="BTB" evidence="2">
    <location>
        <begin position="298"/>
        <end position="373"/>
    </location>
</feature>
<dbReference type="InterPro" id="IPR011333">
    <property type="entry name" value="SKP1/BTB/POZ_sf"/>
</dbReference>
<accession>A0A9P8EDZ7</accession>
<evidence type="ECO:0000259" key="2">
    <source>
        <dbReference type="PROSITE" id="PS50097"/>
    </source>
</evidence>
<feature type="non-terminal residue" evidence="3">
    <location>
        <position position="577"/>
    </location>
</feature>
<sequence length="577" mass="64702">MDTSIMISLVYVQDGAEIMSAFAARLTVSRKNTTFRQPPCEDLVRSSHGASESTPMDPLDKVRAQAYRDACRAAYFGVEKVYKAEGFIQELDQKLTGGQIAQMTALTGGVKISWNKRLTATAGTARCKRGSLPGTSSATIELSDKLIDDQDRLLNTVAHEFCHVANILISGDLRSHGSGFKEWGRKCEEAFTDLGIKVTRTHNYKAKFEFIWTCTEKRCGEEIGYHSKRLDPKKDRCRRCGGVLMQTNPVARVLKPRRDWDVWEYGFISSALQHPKTKEEWKCNVWKQKTAIRLLAQDDQMIKLKSKEKKFPKVCSVHKALLCFYTPYHDRLLNGEVAEGLLPPSEPLAVQANTSILQLFFKWLYTGKIDITPPLHDSRNSRWFSGITKLYVLADEFNCVALQRTIMSAQVESSKDIELASWRKIGLLSDSSLESSGLYRYHLEVFAQHWSGVTDVEGTSSGPCSKQDDPMPTNFAYRLLMKRMEISGDPDQDCACCHDPCEFHGHTSEAEREATCGAPSDTTENSEVDCNFDTEPDTESESDGESEHTPRNKSAVKKRSREDGGAAGSETKHVKTT</sequence>
<gene>
    <name evidence="3" type="ORF">KCU76_g10494</name>
</gene>
<evidence type="ECO:0000256" key="1">
    <source>
        <dbReference type="SAM" id="MobiDB-lite"/>
    </source>
</evidence>
<dbReference type="AlphaFoldDB" id="A0A9P8EDZ7"/>
<proteinExistence type="predicted"/>
<dbReference type="InterPro" id="IPR006640">
    <property type="entry name" value="SprT-like_domain"/>
</dbReference>
<dbReference type="Pfam" id="PF10263">
    <property type="entry name" value="SprT-like"/>
    <property type="match status" value="1"/>
</dbReference>
<dbReference type="PANTHER" id="PTHR23099:SF0">
    <property type="entry name" value="GERM CELL NUCLEAR ACIDIC PROTEIN"/>
    <property type="match status" value="1"/>
</dbReference>
<feature type="compositionally biased region" description="Basic and acidic residues" evidence="1">
    <location>
        <begin position="560"/>
        <end position="577"/>
    </location>
</feature>
<feature type="compositionally biased region" description="Acidic residues" evidence="1">
    <location>
        <begin position="524"/>
        <end position="544"/>
    </location>
</feature>
<dbReference type="SMART" id="SM00731">
    <property type="entry name" value="SprT"/>
    <property type="match status" value="1"/>
</dbReference>
<dbReference type="PANTHER" id="PTHR23099">
    <property type="entry name" value="TRANSCRIPTIONAL REGULATOR"/>
    <property type="match status" value="1"/>
</dbReference>